<evidence type="ECO:0000313" key="4">
    <source>
        <dbReference type="Proteomes" id="UP000243002"/>
    </source>
</evidence>
<feature type="coiled-coil region" evidence="1">
    <location>
        <begin position="5"/>
        <end position="50"/>
    </location>
</feature>
<feature type="compositionally biased region" description="Polar residues" evidence="2">
    <location>
        <begin position="63"/>
        <end position="75"/>
    </location>
</feature>
<dbReference type="EMBL" id="PXXO01000003">
    <property type="protein sequence ID" value="PSJ06661.1"/>
    <property type="molecule type" value="Genomic_DNA"/>
</dbReference>
<feature type="compositionally biased region" description="Basic and acidic residues" evidence="2">
    <location>
        <begin position="76"/>
        <end position="85"/>
    </location>
</feature>
<dbReference type="AlphaFoldDB" id="A0A2P7MZN9"/>
<evidence type="ECO:0000256" key="2">
    <source>
        <dbReference type="SAM" id="MobiDB-lite"/>
    </source>
</evidence>
<reference evidence="3 4" key="1">
    <citation type="journal article" date="2018" name="Environ. Microbiol.">
        <title>Ecological and genomic features of two widespread freshwater picocyanobacteria.</title>
        <authorList>
            <person name="Cabello-Yeves P.J."/>
            <person name="Picazo A."/>
            <person name="Camacho A."/>
            <person name="Callieri C."/>
            <person name="Rosselli R."/>
            <person name="Roda-Garcia J.J."/>
            <person name="Coutinho F.H."/>
            <person name="Rodriguez-Valera F."/>
        </authorList>
    </citation>
    <scope>NUCLEOTIDE SEQUENCE [LARGE SCALE GENOMIC DNA]</scope>
    <source>
        <strain evidence="3 4">Tous</strain>
    </source>
</reference>
<name>A0A2P7MZN9_9CYAN</name>
<keyword evidence="4" id="KW-1185">Reference proteome</keyword>
<protein>
    <submittedName>
        <fullName evidence="3">Uncharacterized protein</fullName>
    </submittedName>
</protein>
<organism evidence="3 4">
    <name type="scientific">Cyanobium usitatum str. Tous</name>
    <dbReference type="NCBI Taxonomy" id="2116684"/>
    <lineage>
        <taxon>Bacteria</taxon>
        <taxon>Bacillati</taxon>
        <taxon>Cyanobacteriota</taxon>
        <taxon>Cyanophyceae</taxon>
        <taxon>Synechococcales</taxon>
        <taxon>Prochlorococcaceae</taxon>
        <taxon>Cyanobium</taxon>
    </lineage>
</organism>
<comment type="caution">
    <text evidence="3">The sequence shown here is derived from an EMBL/GenBank/DDBJ whole genome shotgun (WGS) entry which is preliminary data.</text>
</comment>
<gene>
    <name evidence="3" type="ORF">C7K55_04265</name>
</gene>
<sequence>MRSQMDHIEARINFIKQQLDSLEHYLPETYQFLMEEMDSQQRNLIELKVKDFYKNLLLEHQNQNPVLPNQTISDSSSKDPYEVNK</sequence>
<evidence type="ECO:0000256" key="1">
    <source>
        <dbReference type="SAM" id="Coils"/>
    </source>
</evidence>
<accession>A0A2P7MZN9</accession>
<feature type="region of interest" description="Disordered" evidence="2">
    <location>
        <begin position="63"/>
        <end position="85"/>
    </location>
</feature>
<proteinExistence type="predicted"/>
<evidence type="ECO:0000313" key="3">
    <source>
        <dbReference type="EMBL" id="PSJ06661.1"/>
    </source>
</evidence>
<keyword evidence="1" id="KW-0175">Coiled coil</keyword>
<dbReference type="Proteomes" id="UP000243002">
    <property type="component" value="Unassembled WGS sequence"/>
</dbReference>